<dbReference type="Gene3D" id="3.40.366.10">
    <property type="entry name" value="Malonyl-Coenzyme A Acyl Carrier Protein, domain 2"/>
    <property type="match status" value="1"/>
</dbReference>
<dbReference type="InterPro" id="IPR014030">
    <property type="entry name" value="Ketoacyl_synth_N"/>
</dbReference>
<dbReference type="InterPro" id="IPR041068">
    <property type="entry name" value="HTH_51"/>
</dbReference>
<keyword evidence="9" id="KW-1185">Reference proteome</keyword>
<feature type="domain" description="Ketosynthase family 3 (KS3)" evidence="7">
    <location>
        <begin position="376"/>
        <end position="691"/>
    </location>
</feature>
<keyword evidence="4" id="KW-0012">Acyltransferase</keyword>
<dbReference type="OrthoDB" id="429813at2759"/>
<comment type="similarity">
    <text evidence="5">Belongs to the thiolase-like superfamily. Beta-ketoacyl-ACP synthases family.</text>
</comment>
<comment type="caution">
    <text evidence="8">The sequence shown here is derived from an EMBL/GenBank/DDBJ whole genome shotgun (WGS) entry which is preliminary data.</text>
</comment>
<dbReference type="Pfam" id="PF07993">
    <property type="entry name" value="NAD_binding_4"/>
    <property type="match status" value="1"/>
</dbReference>
<protein>
    <recommendedName>
        <fullName evidence="7">Ketosynthase family 3 (KS3) domain-containing protein</fullName>
    </recommendedName>
</protein>
<keyword evidence="1" id="KW-0596">Phosphopantetheine</keyword>
<dbReference type="Pfam" id="PF08242">
    <property type="entry name" value="Methyltransf_12"/>
    <property type="match status" value="1"/>
</dbReference>
<dbReference type="Gene3D" id="3.40.47.10">
    <property type="match status" value="2"/>
</dbReference>
<sequence length="1495" mass="164889">MAASKLFVFGSQSLDFDTTSFARLRAKLHAEVSCSWLLDVLKALPAALAAFVAFASKPHLADMHRQLDVLLETLLHAGDVPYHLFPLPNALLSPLVVVSHLADYVALVKTVEPTWGTRSHNIPTCFTADAEWLGLCVGELSALAVACSASFADLAHHGAVSVRLAMLSGALVDAEDASRDPATKSASFSVTWTGDDGEELNLVLRGFADAYVSVRMDEKRATVTCAQIDVTRIQELLRRSGMSMSGIALKGRFHWPPHRAAAEDLNRFISSHSDFRVDNATRTLQAMRNETGERYLRATKSQETALRAILTDQANWYQTMDTLYTRQLHLHRAKVISFGTERCLPPTIARKLGTRLIHVRGDDLASSIAAMQCEPEDRIAIIGMACNLPNAEDVDSFWQILLSGQSQHREIPRERFTMNSLARKPDPTTKWYGNFLTTPDVFDHKFFKKSPREMASTDPQHRIALQLAYQALQQSGYFRARDVDRHTGVYIGHANTDYEHNIRCYPANAYSATGNLKRASFLSPTGQCKPFDAKADGYCRGEGSGLVFMKRLSTALADGDQIIGVVAATSVLQNQNYSPITVPNSTSLVDLFQGVLKRADMTPHEITLVEAHGTGTAVGDPAELPTNPTWSIWALIRSWLWNYLLECITTAMGADEDRAVPGGTSSLSPKESRTAMCNGASSDDGAKLVDGANGNSAPGDADSDTSYDSLFPPSTVLNVVRAVTAVTDEFVMEHKLGNYYNQVRPRSTMLCAAYIVEAFEKLGCSIKGASPGQRLATTQHLPKHDRFMKELYKIVGPQETGLVEIIGDSLIRTSIRCPDRSASELLQSALQDEPDHAPEFQLVALTGCKLAECLTGEADGLHLLFGTAEGRKILSDVYAVAPINYTWIKQATLFVQLLLRSLPATHRHINILELGAGTGGTTAAIVPMLAALSMPVTYTFTDLSSSLVAAARRRFKQYPFMKFQVLDIESAPEKSLVHTQHIVLANACVHATRSLPVSVHNIHGMLCPDGMLILLEETEQLPWVDFALHWEQVLRDAGFGHVEYTDGKLRMAQVQRIMFGFASDIRYGAVSSESRYSTTLSYTELTSLEDRQKVIDDFLRYYTSDFAPPGSTEVSPLPVSLGPQSDVPISGRLHILVTGATGSLGSHLAAAAARMPHVRKVTCLNRLGSVDAETRQWEAFSMRGIKLEAGVLSKFETLSADTTKPMLGLSHELYETLVPSLTHIIHSAWPMSLTRTTKAYEPQFRTMRSLIDLACKCAGARPRNFQFGFQFISSIGTVGYYPLWTGRSLVPETMRAYDRDDITYCPRTIPRYEVRLAQITGSRSNGHWNPFEHFPFLIKSAQFLKSIPDLRGTLSWFPVDDVASALLDILLASASPWPVYHIENPVRQPWSDMIGLLAQELGVPPEGIVPYEQWIETIRACDAPLSENPAKQIPEFWQKHFLRMSTGPLVLSTIKSCEHSEAMRDARPVEDGLALHCELNTLPVIELVKAVPQSL</sequence>
<evidence type="ECO:0000256" key="5">
    <source>
        <dbReference type="RuleBase" id="RU003694"/>
    </source>
</evidence>
<dbReference type="InterPro" id="IPR016039">
    <property type="entry name" value="Thiolase-like"/>
</dbReference>
<evidence type="ECO:0000256" key="1">
    <source>
        <dbReference type="ARBA" id="ARBA00022450"/>
    </source>
</evidence>
<dbReference type="InterPro" id="IPR013120">
    <property type="entry name" value="FAR_NAD-bd"/>
</dbReference>
<dbReference type="Proteomes" id="UP000073492">
    <property type="component" value="Unassembled WGS sequence"/>
</dbReference>
<dbReference type="Pfam" id="PF02801">
    <property type="entry name" value="Ketoacyl-synt_C"/>
    <property type="match status" value="1"/>
</dbReference>
<dbReference type="InterPro" id="IPR020841">
    <property type="entry name" value="PKS_Beta-ketoAc_synthase_dom"/>
</dbReference>
<proteinExistence type="inferred from homology"/>
<accession>A0A139IQ63</accession>
<dbReference type="PROSITE" id="PS52004">
    <property type="entry name" value="KS3_2"/>
    <property type="match status" value="1"/>
</dbReference>
<dbReference type="InterPro" id="IPR032088">
    <property type="entry name" value="SAT"/>
</dbReference>
<evidence type="ECO:0000256" key="4">
    <source>
        <dbReference type="ARBA" id="ARBA00023315"/>
    </source>
</evidence>
<dbReference type="SUPFAM" id="SSF53901">
    <property type="entry name" value="Thiolase-like"/>
    <property type="match status" value="1"/>
</dbReference>
<keyword evidence="3 5" id="KW-0808">Transferase</keyword>
<dbReference type="SUPFAM" id="SSF53335">
    <property type="entry name" value="S-adenosyl-L-methionine-dependent methyltransferases"/>
    <property type="match status" value="1"/>
</dbReference>
<dbReference type="GO" id="GO:0006633">
    <property type="term" value="P:fatty acid biosynthetic process"/>
    <property type="evidence" value="ECO:0007669"/>
    <property type="project" value="TreeGrafter"/>
</dbReference>
<dbReference type="GO" id="GO:0004312">
    <property type="term" value="F:fatty acid synthase activity"/>
    <property type="evidence" value="ECO:0007669"/>
    <property type="project" value="TreeGrafter"/>
</dbReference>
<dbReference type="InterPro" id="IPR013217">
    <property type="entry name" value="Methyltransf_12"/>
</dbReference>
<dbReference type="InterPro" id="IPR029063">
    <property type="entry name" value="SAM-dependent_MTases_sf"/>
</dbReference>
<reference evidence="8 9" key="1">
    <citation type="submission" date="2015-07" db="EMBL/GenBank/DDBJ databases">
        <title>Comparative genomics of the Sigatoka disease complex on banana suggests a link between parallel evolutionary changes in Pseudocercospora fijiensis and Pseudocercospora eumusae and increased virulence on the banana host.</title>
        <authorList>
            <person name="Chang T.-C."/>
            <person name="Salvucci A."/>
            <person name="Crous P.W."/>
            <person name="Stergiopoulos I."/>
        </authorList>
    </citation>
    <scope>NUCLEOTIDE SEQUENCE [LARGE SCALE GENOMIC DNA]</scope>
    <source>
        <strain evidence="8 9">CBS 116634</strain>
    </source>
</reference>
<name>A0A139IQ63_9PEZI</name>
<dbReference type="InterPro" id="IPR036291">
    <property type="entry name" value="NAD(P)-bd_dom_sf"/>
</dbReference>
<dbReference type="SUPFAM" id="SSF51735">
    <property type="entry name" value="NAD(P)-binding Rossmann-fold domains"/>
    <property type="match status" value="1"/>
</dbReference>
<dbReference type="InterPro" id="IPR050091">
    <property type="entry name" value="PKS_NRPS_Biosynth_Enz"/>
</dbReference>
<evidence type="ECO:0000313" key="8">
    <source>
        <dbReference type="EMBL" id="KXT16740.1"/>
    </source>
</evidence>
<dbReference type="PANTHER" id="PTHR43775:SF14">
    <property type="entry name" value="ITERATIVE POLYKETIDE SYNTHASE AFOE-RELATED"/>
    <property type="match status" value="1"/>
</dbReference>
<dbReference type="Gene3D" id="3.40.50.150">
    <property type="entry name" value="Vaccinia Virus protein VP39"/>
    <property type="match status" value="1"/>
</dbReference>
<dbReference type="Pfam" id="PF18558">
    <property type="entry name" value="HTH_51"/>
    <property type="match status" value="1"/>
</dbReference>
<dbReference type="Gene3D" id="3.40.50.720">
    <property type="entry name" value="NAD(P)-binding Rossmann-like Domain"/>
    <property type="match status" value="1"/>
</dbReference>
<dbReference type="GO" id="GO:0044550">
    <property type="term" value="P:secondary metabolite biosynthetic process"/>
    <property type="evidence" value="ECO:0007669"/>
    <property type="project" value="TreeGrafter"/>
</dbReference>
<dbReference type="InterPro" id="IPR014031">
    <property type="entry name" value="Ketoacyl_synth_C"/>
</dbReference>
<dbReference type="SMART" id="SM00825">
    <property type="entry name" value="PKS_KS"/>
    <property type="match status" value="1"/>
</dbReference>
<dbReference type="Pfam" id="PF00109">
    <property type="entry name" value="ketoacyl-synt"/>
    <property type="match status" value="2"/>
</dbReference>
<dbReference type="PANTHER" id="PTHR43775">
    <property type="entry name" value="FATTY ACID SYNTHASE"/>
    <property type="match status" value="1"/>
</dbReference>
<evidence type="ECO:0000256" key="2">
    <source>
        <dbReference type="ARBA" id="ARBA00022553"/>
    </source>
</evidence>
<evidence type="ECO:0000313" key="9">
    <source>
        <dbReference type="Proteomes" id="UP000073492"/>
    </source>
</evidence>
<dbReference type="EMBL" id="LFZO01000031">
    <property type="protein sequence ID" value="KXT16740.1"/>
    <property type="molecule type" value="Genomic_DNA"/>
</dbReference>
<evidence type="ECO:0000256" key="3">
    <source>
        <dbReference type="ARBA" id="ARBA00022679"/>
    </source>
</evidence>
<keyword evidence="2" id="KW-0597">Phosphoprotein</keyword>
<organism evidence="8 9">
    <name type="scientific">Pseudocercospora musae</name>
    <dbReference type="NCBI Taxonomy" id="113226"/>
    <lineage>
        <taxon>Eukaryota</taxon>
        <taxon>Fungi</taxon>
        <taxon>Dikarya</taxon>
        <taxon>Ascomycota</taxon>
        <taxon>Pezizomycotina</taxon>
        <taxon>Dothideomycetes</taxon>
        <taxon>Dothideomycetidae</taxon>
        <taxon>Mycosphaerellales</taxon>
        <taxon>Mycosphaerellaceae</taxon>
        <taxon>Pseudocercospora</taxon>
    </lineage>
</organism>
<dbReference type="InterPro" id="IPR001227">
    <property type="entry name" value="Ac_transferase_dom_sf"/>
</dbReference>
<dbReference type="Pfam" id="PF16073">
    <property type="entry name" value="SAT"/>
    <property type="match status" value="1"/>
</dbReference>
<feature type="region of interest" description="Disordered" evidence="6">
    <location>
        <begin position="658"/>
        <end position="680"/>
    </location>
</feature>
<evidence type="ECO:0000256" key="6">
    <source>
        <dbReference type="SAM" id="MobiDB-lite"/>
    </source>
</evidence>
<dbReference type="STRING" id="113226.A0A139IQ63"/>
<dbReference type="CDD" id="cd00833">
    <property type="entry name" value="PKS"/>
    <property type="match status" value="1"/>
</dbReference>
<gene>
    <name evidence="8" type="ORF">AC579_5235</name>
</gene>
<evidence type="ECO:0000259" key="7">
    <source>
        <dbReference type="PROSITE" id="PS52004"/>
    </source>
</evidence>